<dbReference type="InterPro" id="IPR035990">
    <property type="entry name" value="TIM_sf"/>
</dbReference>
<dbReference type="PROSITE" id="PS00171">
    <property type="entry name" value="TIM_1"/>
    <property type="match status" value="1"/>
</dbReference>
<comment type="subcellular location">
    <subcellularLocation>
        <location evidence="8 9">Cytoplasm</location>
    </subcellularLocation>
</comment>
<feature type="binding site" evidence="8">
    <location>
        <begin position="11"/>
        <end position="13"/>
    </location>
    <ligand>
        <name>substrate</name>
    </ligand>
</feature>
<evidence type="ECO:0000256" key="9">
    <source>
        <dbReference type="RuleBase" id="RU363013"/>
    </source>
</evidence>
<evidence type="ECO:0000256" key="6">
    <source>
        <dbReference type="ARBA" id="ARBA00023152"/>
    </source>
</evidence>
<evidence type="ECO:0000313" key="10">
    <source>
        <dbReference type="EMBL" id="GGG93578.1"/>
    </source>
</evidence>
<comment type="similarity">
    <text evidence="3 8 9">Belongs to the triosephosphate isomerase family.</text>
</comment>
<protein>
    <recommendedName>
        <fullName evidence="8 9">Triosephosphate isomerase</fullName>
        <shortName evidence="8">TIM</shortName>
        <shortName evidence="8">TPI</shortName>
        <ecNumber evidence="8 9">5.3.1.1</ecNumber>
    </recommendedName>
    <alternativeName>
        <fullName evidence="8">Triose-phosphate isomerase</fullName>
    </alternativeName>
</protein>
<keyword evidence="11" id="KW-1185">Reference proteome</keyword>
<comment type="pathway">
    <text evidence="8 9">Carbohydrate degradation; glycolysis; D-glyceraldehyde 3-phosphate from glycerone phosphate: step 1/1.</text>
</comment>
<feature type="binding site" evidence="8">
    <location>
        <begin position="227"/>
        <end position="228"/>
    </location>
    <ligand>
        <name>substrate</name>
    </ligand>
</feature>
<comment type="subunit">
    <text evidence="8 9">Homodimer.</text>
</comment>
<dbReference type="NCBIfam" id="TIGR00419">
    <property type="entry name" value="tim"/>
    <property type="match status" value="1"/>
</dbReference>
<dbReference type="CDD" id="cd00311">
    <property type="entry name" value="TIM"/>
    <property type="match status" value="1"/>
</dbReference>
<dbReference type="InterPro" id="IPR020861">
    <property type="entry name" value="Triosephosphate_isomerase_AS"/>
</dbReference>
<evidence type="ECO:0000256" key="2">
    <source>
        <dbReference type="ARBA" id="ARBA00004939"/>
    </source>
</evidence>
<dbReference type="InterPro" id="IPR000652">
    <property type="entry name" value="Triosephosphate_isomerase"/>
</dbReference>
<evidence type="ECO:0000256" key="7">
    <source>
        <dbReference type="ARBA" id="ARBA00023235"/>
    </source>
</evidence>
<evidence type="ECO:0000256" key="3">
    <source>
        <dbReference type="ARBA" id="ARBA00007422"/>
    </source>
</evidence>
<organism evidence="10 11">
    <name type="scientific">Glycocaulis albus</name>
    <dbReference type="NCBI Taxonomy" id="1382801"/>
    <lineage>
        <taxon>Bacteria</taxon>
        <taxon>Pseudomonadati</taxon>
        <taxon>Pseudomonadota</taxon>
        <taxon>Alphaproteobacteria</taxon>
        <taxon>Maricaulales</taxon>
        <taxon>Maricaulaceae</taxon>
        <taxon>Glycocaulis</taxon>
    </lineage>
</organism>
<feature type="active site" description="Proton acceptor" evidence="8">
    <location>
        <position position="164"/>
    </location>
</feature>
<dbReference type="InterPro" id="IPR022896">
    <property type="entry name" value="TrioseP_Isoase_bac/euk"/>
</dbReference>
<proteinExistence type="inferred from homology"/>
<comment type="function">
    <text evidence="8">Involved in the gluconeogenesis. Catalyzes stereospecifically the conversion of dihydroxyacetone phosphate (DHAP) to D-glyceraldehyde-3-phosphate (G3P).</text>
</comment>
<comment type="pathway">
    <text evidence="2">Carbohydrate metabolism; erythritol degradation.</text>
</comment>
<evidence type="ECO:0000256" key="5">
    <source>
        <dbReference type="ARBA" id="ARBA00022490"/>
    </source>
</evidence>
<dbReference type="Pfam" id="PF00121">
    <property type="entry name" value="TIM"/>
    <property type="match status" value="1"/>
</dbReference>
<dbReference type="SUPFAM" id="SSF51351">
    <property type="entry name" value="Triosephosphate isomerase (TIM)"/>
    <property type="match status" value="1"/>
</dbReference>
<name>A0ABQ1XHG6_9PROT</name>
<dbReference type="PANTHER" id="PTHR21139">
    <property type="entry name" value="TRIOSEPHOSPHATE ISOMERASE"/>
    <property type="match status" value="1"/>
</dbReference>
<dbReference type="InterPro" id="IPR013785">
    <property type="entry name" value="Aldolase_TIM"/>
</dbReference>
<feature type="active site" description="Electrophile" evidence="8">
    <location>
        <position position="95"/>
    </location>
</feature>
<reference evidence="11" key="1">
    <citation type="journal article" date="2019" name="Int. J. Syst. Evol. Microbiol.">
        <title>The Global Catalogue of Microorganisms (GCM) 10K type strain sequencing project: providing services to taxonomists for standard genome sequencing and annotation.</title>
        <authorList>
            <consortium name="The Broad Institute Genomics Platform"/>
            <consortium name="The Broad Institute Genome Sequencing Center for Infectious Disease"/>
            <person name="Wu L."/>
            <person name="Ma J."/>
        </authorList>
    </citation>
    <scope>NUCLEOTIDE SEQUENCE [LARGE SCALE GENOMIC DNA]</scope>
    <source>
        <strain evidence="11">CGMCC 1.12766</strain>
    </source>
</reference>
<feature type="binding site" evidence="8">
    <location>
        <position position="170"/>
    </location>
    <ligand>
        <name>substrate</name>
    </ligand>
</feature>
<dbReference type="GO" id="GO:0016853">
    <property type="term" value="F:isomerase activity"/>
    <property type="evidence" value="ECO:0007669"/>
    <property type="project" value="UniProtKB-KW"/>
</dbReference>
<evidence type="ECO:0000256" key="4">
    <source>
        <dbReference type="ARBA" id="ARBA00022432"/>
    </source>
</evidence>
<dbReference type="EC" id="5.3.1.1" evidence="8 9"/>
<dbReference type="PANTHER" id="PTHR21139:SF42">
    <property type="entry name" value="TRIOSEPHOSPHATE ISOMERASE"/>
    <property type="match status" value="1"/>
</dbReference>
<dbReference type="EMBL" id="BMFS01000002">
    <property type="protein sequence ID" value="GGG93578.1"/>
    <property type="molecule type" value="Genomic_DNA"/>
</dbReference>
<comment type="catalytic activity">
    <reaction evidence="1">
        <text>L-erythrulose 1-phosphate = D-erythrulose 4-phosphate</text>
        <dbReference type="Rhea" id="RHEA:49588"/>
        <dbReference type="ChEBI" id="CHEBI:58002"/>
        <dbReference type="ChEBI" id="CHEBI:90796"/>
        <dbReference type="EC" id="5.3.1.33"/>
    </reaction>
</comment>
<gene>
    <name evidence="10" type="primary">cbbJ</name>
    <name evidence="8" type="synonym">tpiA</name>
    <name evidence="10" type="ORF">GCM10007420_06350</name>
</gene>
<keyword evidence="6 8" id="KW-0324">Glycolysis</keyword>
<dbReference type="Proteomes" id="UP000648722">
    <property type="component" value="Unassembled WGS sequence"/>
</dbReference>
<dbReference type="HAMAP" id="MF_00147_B">
    <property type="entry name" value="TIM_B"/>
    <property type="match status" value="1"/>
</dbReference>
<evidence type="ECO:0000256" key="1">
    <source>
        <dbReference type="ARBA" id="ARBA00000148"/>
    </source>
</evidence>
<dbReference type="PROSITE" id="PS51440">
    <property type="entry name" value="TIM_2"/>
    <property type="match status" value="1"/>
</dbReference>
<dbReference type="RefSeq" id="WP_188451104.1">
    <property type="nucleotide sequence ID" value="NZ_BMFS01000002.1"/>
</dbReference>
<comment type="caution">
    <text evidence="10">The sequence shown here is derived from an EMBL/GenBank/DDBJ whole genome shotgun (WGS) entry which is preliminary data.</text>
</comment>
<evidence type="ECO:0000313" key="11">
    <source>
        <dbReference type="Proteomes" id="UP000648722"/>
    </source>
</evidence>
<evidence type="ECO:0000256" key="8">
    <source>
        <dbReference type="HAMAP-Rule" id="MF_00147"/>
    </source>
</evidence>
<comment type="catalytic activity">
    <reaction evidence="8 9">
        <text>D-glyceraldehyde 3-phosphate = dihydroxyacetone phosphate</text>
        <dbReference type="Rhea" id="RHEA:18585"/>
        <dbReference type="ChEBI" id="CHEBI:57642"/>
        <dbReference type="ChEBI" id="CHEBI:59776"/>
        <dbReference type="EC" id="5.3.1.1"/>
    </reaction>
</comment>
<dbReference type="Gene3D" id="3.20.20.70">
    <property type="entry name" value="Aldolase class I"/>
    <property type="match status" value="1"/>
</dbReference>
<sequence length="244" mass="25460">MPIRRPLIAGNWKMNGRLADGAWVEHFRGALTASGTDILVCPPATLLHHFATLLPGDAIALGGQDCSPEPDGAHTGDISAGMLKDVGCSHVIVGHSERRDGHGESSELVRRKAGAALREGLVPIICIGEQLEDREAGRAIETVLAQLAGSVPEAGADELVIAYEPVWAIGTGRSAGPEEAQEMHAAIRAAWPGDDREGLRILYGGSVKPENAQALLACPDIDGALVGGASLDPHVFARLVNLSS</sequence>
<accession>A0ABQ1XHG6</accession>
<keyword evidence="5 8" id="KW-0963">Cytoplasm</keyword>
<keyword evidence="4 8" id="KW-0312">Gluconeogenesis</keyword>
<comment type="pathway">
    <text evidence="8 9">Carbohydrate biosynthesis; gluconeogenesis.</text>
</comment>
<keyword evidence="7 8" id="KW-0413">Isomerase</keyword>
<feature type="binding site" evidence="8">
    <location>
        <position position="206"/>
    </location>
    <ligand>
        <name>substrate</name>
    </ligand>
</feature>